<gene>
    <name evidence="1" type="ORF">ACOLOM_LOCUS2370</name>
</gene>
<reference evidence="1" key="1">
    <citation type="submission" date="2021-06" db="EMBL/GenBank/DDBJ databases">
        <authorList>
            <person name="Kallberg Y."/>
            <person name="Tangrot J."/>
            <person name="Rosling A."/>
        </authorList>
    </citation>
    <scope>NUCLEOTIDE SEQUENCE</scope>
    <source>
        <strain evidence="1">CL356</strain>
    </source>
</reference>
<keyword evidence="2" id="KW-1185">Reference proteome</keyword>
<organism evidence="1 2">
    <name type="scientific">Acaulospora colombiana</name>
    <dbReference type="NCBI Taxonomy" id="27376"/>
    <lineage>
        <taxon>Eukaryota</taxon>
        <taxon>Fungi</taxon>
        <taxon>Fungi incertae sedis</taxon>
        <taxon>Mucoromycota</taxon>
        <taxon>Glomeromycotina</taxon>
        <taxon>Glomeromycetes</taxon>
        <taxon>Diversisporales</taxon>
        <taxon>Acaulosporaceae</taxon>
        <taxon>Acaulospora</taxon>
    </lineage>
</organism>
<comment type="caution">
    <text evidence="1">The sequence shown here is derived from an EMBL/GenBank/DDBJ whole genome shotgun (WGS) entry which is preliminary data.</text>
</comment>
<proteinExistence type="predicted"/>
<accession>A0ACA9KUZ0</accession>
<protein>
    <submittedName>
        <fullName evidence="1">14031_t:CDS:1</fullName>
    </submittedName>
</protein>
<dbReference type="EMBL" id="CAJVPT010003040">
    <property type="protein sequence ID" value="CAG8490773.1"/>
    <property type="molecule type" value="Genomic_DNA"/>
</dbReference>
<evidence type="ECO:0000313" key="1">
    <source>
        <dbReference type="EMBL" id="CAG8490773.1"/>
    </source>
</evidence>
<evidence type="ECO:0000313" key="2">
    <source>
        <dbReference type="Proteomes" id="UP000789525"/>
    </source>
</evidence>
<sequence>MVLRMFASTPPTLSPSRWNHNNLFERRGICFPPPRTRDVAIYLSGVLFAIGWWTFVDAVVYAIIRGNTLSDTINVIDWISGIITTIGMLIVGSIDKTLITDEFAIYSISNEIRWKARLLLFLGFTLLVGGTFCSMSVFILKYMLRDVEMEKLYFGVAVLVQNVCVMMSSFVLLIGQRAPNTKYDILL</sequence>
<dbReference type="Proteomes" id="UP000789525">
    <property type="component" value="Unassembled WGS sequence"/>
</dbReference>
<name>A0ACA9KUZ0_9GLOM</name>